<dbReference type="OrthoDB" id="116768at2157"/>
<protein>
    <recommendedName>
        <fullName evidence="4">DUF4956 domain-containing protein</fullName>
    </recommendedName>
</protein>
<feature type="transmembrane region" description="Helical" evidence="1">
    <location>
        <begin position="87"/>
        <end position="103"/>
    </location>
</feature>
<dbReference type="InterPro" id="IPR032531">
    <property type="entry name" value="DUF4956"/>
</dbReference>
<dbReference type="EMBL" id="CM001555">
    <property type="protein sequence ID" value="EJG08202.1"/>
    <property type="molecule type" value="Genomic_DNA"/>
</dbReference>
<accession>J1L4Z4</accession>
<dbReference type="HOGENOM" id="CLU_080080_1_0_2"/>
<sequence>MLSDTELLFVAGSLVNLLFASIIVRYIYYLRNGEHTYIFTFLAFNTVVYFIMGLFTSVEISIGAGFGLFALFSVLRYRTETVPIREMTYLFVMVALPVLNSILLRTGAYAQLLLSDAVIILILWALEKGFGFRPELRRKQVVYEKIDLVRADRREEMIADLRERTGLDVVRCEVERIDFLRDTAEISVYYAGGPVEKK</sequence>
<keyword evidence="3" id="KW-1185">Reference proteome</keyword>
<dbReference type="RefSeq" id="WP_004040524.1">
    <property type="nucleotide sequence ID" value="NZ_CM001555.1"/>
</dbReference>
<organism evidence="2 3">
    <name type="scientific">Methanofollis liminatans DSM 4140</name>
    <dbReference type="NCBI Taxonomy" id="28892"/>
    <lineage>
        <taxon>Archaea</taxon>
        <taxon>Methanobacteriati</taxon>
        <taxon>Methanobacteriota</taxon>
        <taxon>Stenosarchaea group</taxon>
        <taxon>Methanomicrobia</taxon>
        <taxon>Methanomicrobiales</taxon>
        <taxon>Methanomicrobiaceae</taxon>
        <taxon>Methanofollis</taxon>
    </lineage>
</organism>
<dbReference type="STRING" id="28892.Metli_2263"/>
<feature type="transmembrane region" description="Helical" evidence="1">
    <location>
        <begin position="48"/>
        <end position="75"/>
    </location>
</feature>
<evidence type="ECO:0000313" key="3">
    <source>
        <dbReference type="Proteomes" id="UP000005095"/>
    </source>
</evidence>
<name>J1L4Z4_9EURY</name>
<evidence type="ECO:0000256" key="1">
    <source>
        <dbReference type="SAM" id="Phobius"/>
    </source>
</evidence>
<evidence type="ECO:0000313" key="2">
    <source>
        <dbReference type="EMBL" id="EJG08202.1"/>
    </source>
</evidence>
<keyword evidence="1" id="KW-0812">Transmembrane</keyword>
<feature type="transmembrane region" description="Helical" evidence="1">
    <location>
        <begin position="109"/>
        <end position="126"/>
    </location>
</feature>
<gene>
    <name evidence="2" type="ORF">Metli_2263</name>
</gene>
<dbReference type="Proteomes" id="UP000005095">
    <property type="component" value="Chromosome"/>
</dbReference>
<keyword evidence="1" id="KW-1133">Transmembrane helix</keyword>
<dbReference type="Pfam" id="PF16316">
    <property type="entry name" value="DUF4956"/>
    <property type="match status" value="1"/>
</dbReference>
<proteinExistence type="predicted"/>
<feature type="transmembrane region" description="Helical" evidence="1">
    <location>
        <begin position="7"/>
        <end position="28"/>
    </location>
</feature>
<dbReference type="PATRIC" id="fig|28892.9.peg.2445"/>
<reference evidence="2 3" key="1">
    <citation type="submission" date="2011-08" db="EMBL/GenBank/DDBJ databases">
        <title>The complete genome of Methanofollis liminatans DSM 4140.</title>
        <authorList>
            <consortium name="US DOE Joint Genome Institute (JGI-PGF)"/>
            <person name="Lucas S."/>
            <person name="Han J."/>
            <person name="Lapidus A."/>
            <person name="Bruce D."/>
            <person name="Goodwin L."/>
            <person name="Pitluck S."/>
            <person name="Peters L."/>
            <person name="Kyrpides N."/>
            <person name="Mavromatis K."/>
            <person name="Ivanova N."/>
            <person name="Mikhailova N."/>
            <person name="Lu M."/>
            <person name="Detter J.C."/>
            <person name="Tapia R."/>
            <person name="Han C."/>
            <person name="Land M."/>
            <person name="Hauser L."/>
            <person name="Markowitz V."/>
            <person name="Cheng J.-F."/>
            <person name="Hugenholtz P."/>
            <person name="Woyke T."/>
            <person name="Wu D."/>
            <person name="Spring S."/>
            <person name="Schuler E."/>
            <person name="Brambilla E."/>
            <person name="Klenk H.-P."/>
            <person name="Eisen J.A."/>
        </authorList>
    </citation>
    <scope>NUCLEOTIDE SEQUENCE [LARGE SCALE GENOMIC DNA]</scope>
    <source>
        <strain evidence="2 3">DSM 4140</strain>
    </source>
</reference>
<keyword evidence="1" id="KW-0472">Membrane</keyword>
<dbReference type="AlphaFoldDB" id="J1L4Z4"/>
<evidence type="ECO:0008006" key="4">
    <source>
        <dbReference type="Google" id="ProtNLM"/>
    </source>
</evidence>